<organism evidence="1">
    <name type="scientific">Rhizophora mucronata</name>
    <name type="common">Asiatic mangrove</name>
    <dbReference type="NCBI Taxonomy" id="61149"/>
    <lineage>
        <taxon>Eukaryota</taxon>
        <taxon>Viridiplantae</taxon>
        <taxon>Streptophyta</taxon>
        <taxon>Embryophyta</taxon>
        <taxon>Tracheophyta</taxon>
        <taxon>Spermatophyta</taxon>
        <taxon>Magnoliopsida</taxon>
        <taxon>eudicotyledons</taxon>
        <taxon>Gunneridae</taxon>
        <taxon>Pentapetalae</taxon>
        <taxon>rosids</taxon>
        <taxon>fabids</taxon>
        <taxon>Malpighiales</taxon>
        <taxon>Rhizophoraceae</taxon>
        <taxon>Rhizophora</taxon>
    </lineage>
</organism>
<dbReference type="AlphaFoldDB" id="A0A2P2JRG1"/>
<reference evidence="1" key="1">
    <citation type="submission" date="2018-02" db="EMBL/GenBank/DDBJ databases">
        <title>Rhizophora mucronata_Transcriptome.</title>
        <authorList>
            <person name="Meera S.P."/>
            <person name="Sreeshan A."/>
            <person name="Augustine A."/>
        </authorList>
    </citation>
    <scope>NUCLEOTIDE SEQUENCE</scope>
    <source>
        <tissue evidence="1">Leaf</tissue>
    </source>
</reference>
<sequence length="85" mass="9673">MRLVGKCIINYVPGTPEGEFLAGSFPECKSTSWLMDANCDRFLKEKFIKERFSGEELKSSRSPHSSISVPEIEDESVSVSEWWLL</sequence>
<protein>
    <submittedName>
        <fullName evidence="1">Uncharacterized protein</fullName>
    </submittedName>
</protein>
<proteinExistence type="predicted"/>
<evidence type="ECO:0000313" key="1">
    <source>
        <dbReference type="EMBL" id="MBW96036.1"/>
    </source>
</evidence>
<name>A0A2P2JRG1_RHIMU</name>
<accession>A0A2P2JRG1</accession>
<dbReference type="EMBL" id="GGEC01015553">
    <property type="protein sequence ID" value="MBW96036.1"/>
    <property type="molecule type" value="Transcribed_RNA"/>
</dbReference>